<feature type="region of interest" description="Disordered" evidence="1">
    <location>
        <begin position="520"/>
        <end position="539"/>
    </location>
</feature>
<dbReference type="PANTHER" id="PTHR19372">
    <property type="entry name" value="SULFITE REDUCTASE"/>
    <property type="match status" value="1"/>
</dbReference>
<dbReference type="RefSeq" id="WP_022923183.1">
    <property type="nucleotide sequence ID" value="NZ_BMLB01000003.1"/>
</dbReference>
<dbReference type="Gene3D" id="2.60.40.650">
    <property type="match status" value="1"/>
</dbReference>
<name>A0ABQ2FA48_9MICO</name>
<evidence type="ECO:0000313" key="5">
    <source>
        <dbReference type="Proteomes" id="UP000662111"/>
    </source>
</evidence>
<evidence type="ECO:0000259" key="3">
    <source>
        <dbReference type="Pfam" id="PF00174"/>
    </source>
</evidence>
<dbReference type="Gene3D" id="3.90.420.10">
    <property type="entry name" value="Oxidoreductase, molybdopterin-binding domain"/>
    <property type="match status" value="1"/>
</dbReference>
<dbReference type="Proteomes" id="UP000662111">
    <property type="component" value="Unassembled WGS sequence"/>
</dbReference>
<comment type="caution">
    <text evidence="4">The sequence shown here is derived from an EMBL/GenBank/DDBJ whole genome shotgun (WGS) entry which is preliminary data.</text>
</comment>
<dbReference type="SUPFAM" id="SSF56524">
    <property type="entry name" value="Oxidoreductase molybdopterin-binding domain"/>
    <property type="match status" value="1"/>
</dbReference>
<feature type="transmembrane region" description="Helical" evidence="2">
    <location>
        <begin position="115"/>
        <end position="136"/>
    </location>
</feature>
<proteinExistence type="predicted"/>
<feature type="transmembrane region" description="Helical" evidence="2">
    <location>
        <begin position="21"/>
        <end position="47"/>
    </location>
</feature>
<dbReference type="Pfam" id="PF17957">
    <property type="entry name" value="Big_7"/>
    <property type="match status" value="1"/>
</dbReference>
<dbReference type="InterPro" id="IPR000572">
    <property type="entry name" value="OxRdtase_Mopterin-bd_dom"/>
</dbReference>
<protein>
    <submittedName>
        <fullName evidence="4">Oxidoreductase</fullName>
    </submittedName>
</protein>
<accession>A0ABQ2FA48</accession>
<dbReference type="Pfam" id="PF00174">
    <property type="entry name" value="Oxidored_molyb"/>
    <property type="match status" value="1"/>
</dbReference>
<gene>
    <name evidence="4" type="ORF">GCM10011509_14780</name>
</gene>
<dbReference type="PANTHER" id="PTHR19372:SF7">
    <property type="entry name" value="SULFITE OXIDASE, MITOCHONDRIAL"/>
    <property type="match status" value="1"/>
</dbReference>
<feature type="transmembrane region" description="Helical" evidence="2">
    <location>
        <begin position="142"/>
        <end position="160"/>
    </location>
</feature>
<keyword evidence="2" id="KW-1133">Transmembrane helix</keyword>
<sequence length="539" mass="55969">MSALSAPPRPSTAARTAPGAGPAAALVGVVATAVTLGVAELLAGLLARLSGGSGTPSPLLAVGGAFVDRTPAWLKDWAVATFGTADKVVLGVGMGLTLVGLGALIGWLGARRRTAGLVVFVLVGVVGLVAVASRPSSGPVDLLPTLLGLLAGLWVLRSLLDRLTATASTPPPTDPREGVPVPVPVATRRGLLLGATGLGVLGALGVVAGQAIARTGRAAQDLVAALGLPTPTRTVTVPPGAVSDIAGHTPFVTPNPDFYRIDTALFVPRVDAVDWRLRVTGLVEQEVEIDLEELFAQDHVEAMVTLTCVSNTVGGGLVGNAVWTGWPVRELLARAGVLPEADMVLSRSADGWTAGTPLEVLTDDRDALVAVAMNGEPLPPEHGYPVRLVVPGLYGYVSATKWVTELKVTRFDADEGYWTPRGWAERGPIKTASRIDVPRGDAQLEGGTVTVAGVAWAQHRGVSRVEVRVDDGEWAEAELLAEPTVDAWRLWRWEWPAQPGSHTLTVRATDGDGELQTDEVAAPAPDGASGWHSVRVDVG</sequence>
<feature type="domain" description="Oxidoreductase molybdopterin-binding" evidence="3">
    <location>
        <begin position="267"/>
        <end position="418"/>
    </location>
</feature>
<keyword evidence="2" id="KW-0472">Membrane</keyword>
<feature type="transmembrane region" description="Helical" evidence="2">
    <location>
        <begin position="88"/>
        <end position="108"/>
    </location>
</feature>
<keyword evidence="2" id="KW-0812">Transmembrane</keyword>
<feature type="transmembrane region" description="Helical" evidence="2">
    <location>
        <begin position="191"/>
        <end position="213"/>
    </location>
</feature>
<organism evidence="4 5">
    <name type="scientific">Ornithinimicrobium pekingense</name>
    <dbReference type="NCBI Taxonomy" id="384677"/>
    <lineage>
        <taxon>Bacteria</taxon>
        <taxon>Bacillati</taxon>
        <taxon>Actinomycetota</taxon>
        <taxon>Actinomycetes</taxon>
        <taxon>Micrococcales</taxon>
        <taxon>Ornithinimicrobiaceae</taxon>
        <taxon>Ornithinimicrobium</taxon>
    </lineage>
</organism>
<dbReference type="InterPro" id="IPR014756">
    <property type="entry name" value="Ig_E-set"/>
</dbReference>
<keyword evidence="5" id="KW-1185">Reference proteome</keyword>
<reference evidence="5" key="1">
    <citation type="journal article" date="2019" name="Int. J. Syst. Evol. Microbiol.">
        <title>The Global Catalogue of Microorganisms (GCM) 10K type strain sequencing project: providing services to taxonomists for standard genome sequencing and annotation.</title>
        <authorList>
            <consortium name="The Broad Institute Genomics Platform"/>
            <consortium name="The Broad Institute Genome Sequencing Center for Infectious Disease"/>
            <person name="Wu L."/>
            <person name="Ma J."/>
        </authorList>
    </citation>
    <scope>NUCLEOTIDE SEQUENCE [LARGE SCALE GENOMIC DNA]</scope>
    <source>
        <strain evidence="5">CGMCC 1.5362</strain>
    </source>
</reference>
<evidence type="ECO:0000313" key="4">
    <source>
        <dbReference type="EMBL" id="GGK67463.1"/>
    </source>
</evidence>
<dbReference type="SUPFAM" id="SSF81296">
    <property type="entry name" value="E set domains"/>
    <property type="match status" value="1"/>
</dbReference>
<dbReference type="InterPro" id="IPR036374">
    <property type="entry name" value="OxRdtase_Mopterin-bd_sf"/>
</dbReference>
<evidence type="ECO:0000256" key="2">
    <source>
        <dbReference type="SAM" id="Phobius"/>
    </source>
</evidence>
<dbReference type="EMBL" id="BMLB01000003">
    <property type="protein sequence ID" value="GGK67463.1"/>
    <property type="molecule type" value="Genomic_DNA"/>
</dbReference>
<evidence type="ECO:0000256" key="1">
    <source>
        <dbReference type="SAM" id="MobiDB-lite"/>
    </source>
</evidence>